<evidence type="ECO:0000256" key="1">
    <source>
        <dbReference type="ARBA" id="ARBA00006865"/>
    </source>
</evidence>
<feature type="domain" description="GH16" evidence="2">
    <location>
        <begin position="286"/>
        <end position="535"/>
    </location>
</feature>
<dbReference type="InterPro" id="IPR000757">
    <property type="entry name" value="Beta-glucanase-like"/>
</dbReference>
<gene>
    <name evidence="3" type="ORF">GCM10011361_23530</name>
</gene>
<accession>A0ABQ1R3T6</accession>
<dbReference type="Proteomes" id="UP000625780">
    <property type="component" value="Unassembled WGS sequence"/>
</dbReference>
<dbReference type="SUPFAM" id="SSF49899">
    <property type="entry name" value="Concanavalin A-like lectins/glucanases"/>
    <property type="match status" value="1"/>
</dbReference>
<protein>
    <recommendedName>
        <fullName evidence="2">GH16 domain-containing protein</fullName>
    </recommendedName>
</protein>
<organism evidence="3 4">
    <name type="scientific">Muriicola marianensis</name>
    <dbReference type="NCBI Taxonomy" id="1324801"/>
    <lineage>
        <taxon>Bacteria</taxon>
        <taxon>Pseudomonadati</taxon>
        <taxon>Bacteroidota</taxon>
        <taxon>Flavobacteriia</taxon>
        <taxon>Flavobacteriales</taxon>
        <taxon>Flavobacteriaceae</taxon>
        <taxon>Muriicola</taxon>
    </lineage>
</organism>
<name>A0ABQ1R3T6_9FLAO</name>
<reference evidence="4" key="1">
    <citation type="journal article" date="2019" name="Int. J. Syst. Evol. Microbiol.">
        <title>The Global Catalogue of Microorganisms (GCM) 10K type strain sequencing project: providing services to taxonomists for standard genome sequencing and annotation.</title>
        <authorList>
            <consortium name="The Broad Institute Genomics Platform"/>
            <consortium name="The Broad Institute Genome Sequencing Center for Infectious Disease"/>
            <person name="Wu L."/>
            <person name="Ma J."/>
        </authorList>
    </citation>
    <scope>NUCLEOTIDE SEQUENCE [LARGE SCALE GENOMIC DNA]</scope>
    <source>
        <strain evidence="4">CGMCC 1.12606</strain>
    </source>
</reference>
<dbReference type="Pfam" id="PF00722">
    <property type="entry name" value="Glyco_hydro_16"/>
    <property type="match status" value="1"/>
</dbReference>
<dbReference type="PROSITE" id="PS51762">
    <property type="entry name" value="GH16_2"/>
    <property type="match status" value="1"/>
</dbReference>
<evidence type="ECO:0000259" key="2">
    <source>
        <dbReference type="PROSITE" id="PS51762"/>
    </source>
</evidence>
<comment type="similarity">
    <text evidence="1">Belongs to the glycosyl hydrolase 16 family.</text>
</comment>
<dbReference type="CDD" id="cd08023">
    <property type="entry name" value="GH16_laminarinase_like"/>
    <property type="match status" value="1"/>
</dbReference>
<dbReference type="InterPro" id="IPR050546">
    <property type="entry name" value="Glycosyl_Hydrlase_16"/>
</dbReference>
<evidence type="ECO:0000313" key="3">
    <source>
        <dbReference type="EMBL" id="GGD56259.1"/>
    </source>
</evidence>
<dbReference type="EMBL" id="BMFH01000002">
    <property type="protein sequence ID" value="GGD56259.1"/>
    <property type="molecule type" value="Genomic_DNA"/>
</dbReference>
<dbReference type="Gene3D" id="2.60.120.200">
    <property type="match status" value="1"/>
</dbReference>
<dbReference type="PANTHER" id="PTHR10963">
    <property type="entry name" value="GLYCOSYL HYDROLASE-RELATED"/>
    <property type="match status" value="1"/>
</dbReference>
<evidence type="ECO:0000313" key="4">
    <source>
        <dbReference type="Proteomes" id="UP000625780"/>
    </source>
</evidence>
<dbReference type="PANTHER" id="PTHR10963:SF55">
    <property type="entry name" value="GLYCOSIDE HYDROLASE FAMILY 16 PROTEIN"/>
    <property type="match status" value="1"/>
</dbReference>
<comment type="caution">
    <text evidence="3">The sequence shown here is derived from an EMBL/GenBank/DDBJ whole genome shotgun (WGS) entry which is preliminary data.</text>
</comment>
<keyword evidence="4" id="KW-1185">Reference proteome</keyword>
<sequence>MRYFLLLAFLVGCQEDIPSLSAVVVPSNLTITTNVASDQSGNVTVTATADDALNIHVIFKQNAAPVVVSPGEPASFRYTQSGQYSQLITVVAFGAGGTASSRSITIDLDVKLLIDQDILQKIAGDGTKRWVWNKEETGHWGADAAFNETNNGFQAPPNSINPCAYDDVLTFSYDANDNYGYQLETGAGDETLVGWADVNVFFPNATPSQFVDECRDITSPNSTAVKTLDTDTSFLIYEEDGDLYLEVENSTLSFWSGATRYKILELTEDFLFVRGDHLPLLETIEIAYYHQFRPEDYDPNASGTQFETLVWADEFDVDGAPDPTNWTYDLGTGNNGWGNGELQSYTSDPENVVVENGVLKITARDDGAGGYTSARVKTENLREFTYGRVEVRAKLPSATGTWPAIWALGANFETVGWPTCGEIDIMEQTGAEKNTVLSTVHFPGNSGGGGITDSTPLPTSTTEFHVYTVEWTADELKFWIDEEPVHHTVTNDPSRPFNDDFFFIMNVAMGGTLGGTVDPSFTADTMEIDYIRVYQ</sequence>
<proteinExistence type="inferred from homology"/>
<dbReference type="InterPro" id="IPR013320">
    <property type="entry name" value="ConA-like_dom_sf"/>
</dbReference>